<reference evidence="2" key="1">
    <citation type="journal article" date="2023" name="Insect Mol. Biol.">
        <title>Genome sequencing provides insights into the evolution of gene families encoding plant cell wall-degrading enzymes in longhorned beetles.</title>
        <authorList>
            <person name="Shin N.R."/>
            <person name="Okamura Y."/>
            <person name="Kirsch R."/>
            <person name="Pauchet Y."/>
        </authorList>
    </citation>
    <scope>NUCLEOTIDE SEQUENCE</scope>
    <source>
        <strain evidence="2">AMC_N1</strain>
    </source>
</reference>
<evidence type="ECO:0000313" key="2">
    <source>
        <dbReference type="EMBL" id="KAJ8943216.1"/>
    </source>
</evidence>
<evidence type="ECO:0000313" key="3">
    <source>
        <dbReference type="Proteomes" id="UP001162162"/>
    </source>
</evidence>
<organism evidence="2 3">
    <name type="scientific">Aromia moschata</name>
    <dbReference type="NCBI Taxonomy" id="1265417"/>
    <lineage>
        <taxon>Eukaryota</taxon>
        <taxon>Metazoa</taxon>
        <taxon>Ecdysozoa</taxon>
        <taxon>Arthropoda</taxon>
        <taxon>Hexapoda</taxon>
        <taxon>Insecta</taxon>
        <taxon>Pterygota</taxon>
        <taxon>Neoptera</taxon>
        <taxon>Endopterygota</taxon>
        <taxon>Coleoptera</taxon>
        <taxon>Polyphaga</taxon>
        <taxon>Cucujiformia</taxon>
        <taxon>Chrysomeloidea</taxon>
        <taxon>Cerambycidae</taxon>
        <taxon>Cerambycinae</taxon>
        <taxon>Callichromatini</taxon>
        <taxon>Aromia</taxon>
    </lineage>
</organism>
<proteinExistence type="predicted"/>
<accession>A0AAV8XVZ6</accession>
<comment type="caution">
    <text evidence="2">The sequence shown here is derived from an EMBL/GenBank/DDBJ whole genome shotgun (WGS) entry which is preliminary data.</text>
</comment>
<sequence length="212" mass="25609">MWPIKNHNQYLQFFLLSHLNDFWCQSDAKKVIFFCPIFWQYCSNLIKKYWSLRKSDFKLKSSYERLVLTLKNLMWVPCSVMKIGEFQIPPPLPVYLYIIIYIYISVNCCHLNLFVNNRIKEKYLLLLSKLNEPSLLNPKRAYVLDRQDHVDRKCYQTVLPINFETPEMMMACNDNEFWKSFYSGWTCIFSVTYLSKINTANAFWLYFLILYN</sequence>
<name>A0AAV8XVZ6_9CUCU</name>
<keyword evidence="3" id="KW-1185">Reference proteome</keyword>
<keyword evidence="1" id="KW-1133">Transmembrane helix</keyword>
<gene>
    <name evidence="2" type="ORF">NQ318_016729</name>
</gene>
<keyword evidence="1" id="KW-0472">Membrane</keyword>
<dbReference type="EMBL" id="JAPWTK010000296">
    <property type="protein sequence ID" value="KAJ8943216.1"/>
    <property type="molecule type" value="Genomic_DNA"/>
</dbReference>
<feature type="transmembrane region" description="Helical" evidence="1">
    <location>
        <begin position="94"/>
        <end position="115"/>
    </location>
</feature>
<evidence type="ECO:0000256" key="1">
    <source>
        <dbReference type="SAM" id="Phobius"/>
    </source>
</evidence>
<keyword evidence="1" id="KW-0812">Transmembrane</keyword>
<dbReference type="AlphaFoldDB" id="A0AAV8XVZ6"/>
<protein>
    <recommendedName>
        <fullName evidence="4">Maturase K</fullName>
    </recommendedName>
</protein>
<dbReference type="Proteomes" id="UP001162162">
    <property type="component" value="Unassembled WGS sequence"/>
</dbReference>
<evidence type="ECO:0008006" key="4">
    <source>
        <dbReference type="Google" id="ProtNLM"/>
    </source>
</evidence>